<organism evidence="1 2">
    <name type="scientific">candidate division WOR-3 bacterium</name>
    <dbReference type="NCBI Taxonomy" id="2052148"/>
    <lineage>
        <taxon>Bacteria</taxon>
        <taxon>Bacteria division WOR-3</taxon>
    </lineage>
</organism>
<evidence type="ECO:0000313" key="2">
    <source>
        <dbReference type="Proteomes" id="UP000630660"/>
    </source>
</evidence>
<dbReference type="AlphaFoldDB" id="A0A9D5K9R6"/>
<protein>
    <submittedName>
        <fullName evidence="1">Uncharacterized protein</fullName>
    </submittedName>
</protein>
<comment type="caution">
    <text evidence="1">The sequence shown here is derived from an EMBL/GenBank/DDBJ whole genome shotgun (WGS) entry which is preliminary data.</text>
</comment>
<proteinExistence type="predicted"/>
<name>A0A9D5K9R6_UNCW3</name>
<dbReference type="EMBL" id="WJKJ01000099">
    <property type="protein sequence ID" value="MBD3364180.1"/>
    <property type="molecule type" value="Genomic_DNA"/>
</dbReference>
<sequence length="177" mass="19924">MDDSYPTDTTSSELTFSTEKLRFLSGKNDSSKGKTGASKDTFNEVREKSAKSGLEFNNKGICHIHLRGLPKPAEIEKLIEDYVTEVELGPYPLKVILLDISELVHMQILSRRAFSEFLAQASNHYGDAVEVVIAAGPPMIRKYTEILCRALKFGQRTVSFDDIEAAEDWIRERMYSA</sequence>
<reference evidence="1" key="1">
    <citation type="submission" date="2019-11" db="EMBL/GenBank/DDBJ databases">
        <title>Microbial mats filling the niche in hypersaline microbial mats.</title>
        <authorList>
            <person name="Wong H.L."/>
            <person name="Macleod F.I."/>
            <person name="White R.A. III"/>
            <person name="Burns B.P."/>
        </authorList>
    </citation>
    <scope>NUCLEOTIDE SEQUENCE</scope>
    <source>
        <strain evidence="1">Bin_327</strain>
    </source>
</reference>
<dbReference type="Proteomes" id="UP000630660">
    <property type="component" value="Unassembled WGS sequence"/>
</dbReference>
<gene>
    <name evidence="1" type="ORF">GF359_03090</name>
</gene>
<evidence type="ECO:0000313" key="1">
    <source>
        <dbReference type="EMBL" id="MBD3364180.1"/>
    </source>
</evidence>
<accession>A0A9D5K9R6</accession>